<evidence type="ECO:0000256" key="5">
    <source>
        <dbReference type="ARBA" id="ARBA00023242"/>
    </source>
</evidence>
<evidence type="ECO:0000256" key="4">
    <source>
        <dbReference type="ARBA" id="ARBA00023163"/>
    </source>
</evidence>
<dbReference type="SMART" id="SM00906">
    <property type="entry name" value="Fungal_trans"/>
    <property type="match status" value="1"/>
</dbReference>
<dbReference type="HOGENOM" id="CLU_006329_4_1_1"/>
<dbReference type="VEuPathDB" id="FungiDB:PMAA_052480"/>
<feature type="domain" description="Xylanolytic transcriptional activator regulatory" evidence="7">
    <location>
        <begin position="316"/>
        <end position="386"/>
    </location>
</feature>
<sequence>MGLAKSCAQLEWNSGDAIPDQDNADYDSTEGLQRNDRVALTLGASTAASSSRRSPPLNRAPIYTSADERENFARSGLARFFKHGINAGAWGVFESLNSFRIAYVGTAVSNLVHLVRLHRASAHAPGSRPTSQISPEQSLPFSTSPTNLDGIVLDDSNTRNDLDWRNSVVHYPYPPIRPKNGWKPGPEAWNGMLAHDLATEVSSFPAVEIRDALVDAYFKHIHPFHPVISMPEFMVAYKSKDNPPPLLLFQAVLTAGAHACSHPLVASARHAVKTTLYRRASMLFHMRHETDRVYLMQAAMLFTRHIGDGDTVTTGPWYWSGVAIRIGCGLGMHRHSPILPPIETSQYRRCWWSAFICEVFSSLETGRPCAVRAGDMDQLPLSAKDMTDTASPSSDSGPYPNFLIQMVDLAHIGLDILALSEPVQQHVIDVHGINARLCQWSLTSGIPSSPEEESSWDCQLQMHYNLMLLHLHRNFPTGLKSQDVCSVAANAIIRALERLVALDCLCQCHFTAVSAITAAGIQLANEVRLAITVGSFLVALNGLENLNRLLRSAMLLARYWPNAEAVHSLFQEIYHEYKTYITKGLHGEPVMVSENQPDWYRLLAGTQPVQPNYVPPDWMNIANESYPL</sequence>
<keyword evidence="3" id="KW-0238">DNA-binding</keyword>
<dbReference type="AlphaFoldDB" id="B6QNF2"/>
<keyword evidence="1" id="KW-0862">Zinc</keyword>
<dbReference type="PANTHER" id="PTHR47171:SF4">
    <property type="entry name" value="ACETAMIDASE REGULATORY PROTEIN"/>
    <property type="match status" value="1"/>
</dbReference>
<keyword evidence="4" id="KW-0804">Transcription</keyword>
<dbReference type="GO" id="GO:0006351">
    <property type="term" value="P:DNA-templated transcription"/>
    <property type="evidence" value="ECO:0007669"/>
    <property type="project" value="InterPro"/>
</dbReference>
<name>B6QNF2_TALMQ</name>
<keyword evidence="5" id="KW-0539">Nucleus</keyword>
<protein>
    <recommendedName>
        <fullName evidence="7">Xylanolytic transcriptional activator regulatory domain-containing protein</fullName>
    </recommendedName>
</protein>
<organism evidence="8 9">
    <name type="scientific">Talaromyces marneffei (strain ATCC 18224 / CBS 334.59 / QM 7333)</name>
    <name type="common">Penicillium marneffei</name>
    <dbReference type="NCBI Taxonomy" id="441960"/>
    <lineage>
        <taxon>Eukaryota</taxon>
        <taxon>Fungi</taxon>
        <taxon>Dikarya</taxon>
        <taxon>Ascomycota</taxon>
        <taxon>Pezizomycotina</taxon>
        <taxon>Eurotiomycetes</taxon>
        <taxon>Eurotiomycetidae</taxon>
        <taxon>Eurotiales</taxon>
        <taxon>Trichocomaceae</taxon>
        <taxon>Talaromyces</taxon>
        <taxon>Talaromyces sect. Talaromyces</taxon>
    </lineage>
</organism>
<evidence type="ECO:0000256" key="3">
    <source>
        <dbReference type="ARBA" id="ARBA00023125"/>
    </source>
</evidence>
<proteinExistence type="predicted"/>
<dbReference type="InterPro" id="IPR052073">
    <property type="entry name" value="Amide_Lactam_Regulators"/>
</dbReference>
<evidence type="ECO:0000259" key="7">
    <source>
        <dbReference type="SMART" id="SM00906"/>
    </source>
</evidence>
<feature type="region of interest" description="Disordered" evidence="6">
    <location>
        <begin position="123"/>
        <end position="144"/>
    </location>
</feature>
<evidence type="ECO:0000256" key="6">
    <source>
        <dbReference type="SAM" id="MobiDB-lite"/>
    </source>
</evidence>
<evidence type="ECO:0000256" key="1">
    <source>
        <dbReference type="ARBA" id="ARBA00022833"/>
    </source>
</evidence>
<feature type="compositionally biased region" description="Polar residues" evidence="6">
    <location>
        <begin position="128"/>
        <end position="144"/>
    </location>
</feature>
<dbReference type="PANTHER" id="PTHR47171">
    <property type="entry name" value="FARA-RELATED"/>
    <property type="match status" value="1"/>
</dbReference>
<dbReference type="GO" id="GO:0008270">
    <property type="term" value="F:zinc ion binding"/>
    <property type="evidence" value="ECO:0007669"/>
    <property type="project" value="InterPro"/>
</dbReference>
<accession>B6QNF2</accession>
<dbReference type="InterPro" id="IPR007219">
    <property type="entry name" value="XnlR_reg_dom"/>
</dbReference>
<gene>
    <name evidence="8" type="ORF">PMAA_052480</name>
</gene>
<dbReference type="Pfam" id="PF04082">
    <property type="entry name" value="Fungal_trans"/>
    <property type="match status" value="1"/>
</dbReference>
<keyword evidence="9" id="KW-1185">Reference proteome</keyword>
<evidence type="ECO:0000256" key="2">
    <source>
        <dbReference type="ARBA" id="ARBA00023015"/>
    </source>
</evidence>
<dbReference type="GO" id="GO:0003677">
    <property type="term" value="F:DNA binding"/>
    <property type="evidence" value="ECO:0007669"/>
    <property type="project" value="UniProtKB-KW"/>
</dbReference>
<dbReference type="CDD" id="cd12148">
    <property type="entry name" value="fungal_TF_MHR"/>
    <property type="match status" value="1"/>
</dbReference>
<dbReference type="OrthoDB" id="39175at2759"/>
<evidence type="ECO:0000313" key="9">
    <source>
        <dbReference type="Proteomes" id="UP000001294"/>
    </source>
</evidence>
<evidence type="ECO:0000313" key="8">
    <source>
        <dbReference type="EMBL" id="EEA21440.1"/>
    </source>
</evidence>
<reference evidence="9" key="1">
    <citation type="journal article" date="2015" name="Genome Announc.">
        <title>Genome sequence of the AIDS-associated pathogen Penicillium marneffei (ATCC18224) and its near taxonomic relative Talaromyces stipitatus (ATCC10500).</title>
        <authorList>
            <person name="Nierman W.C."/>
            <person name="Fedorova-Abrams N.D."/>
            <person name="Andrianopoulos A."/>
        </authorList>
    </citation>
    <scope>NUCLEOTIDE SEQUENCE [LARGE SCALE GENOMIC DNA]</scope>
    <source>
        <strain evidence="9">ATCC 18224 / CBS 334.59 / QM 7333</strain>
    </source>
</reference>
<dbReference type="PhylomeDB" id="B6QNF2"/>
<dbReference type="EMBL" id="DS995903">
    <property type="protein sequence ID" value="EEA21440.1"/>
    <property type="molecule type" value="Genomic_DNA"/>
</dbReference>
<dbReference type="Proteomes" id="UP000001294">
    <property type="component" value="Unassembled WGS sequence"/>
</dbReference>
<keyword evidence="2" id="KW-0805">Transcription regulation</keyword>